<organism evidence="1 2">
    <name type="scientific">Pseudaquabacterium inlustre</name>
    <dbReference type="NCBI Taxonomy" id="2984192"/>
    <lineage>
        <taxon>Bacteria</taxon>
        <taxon>Pseudomonadati</taxon>
        <taxon>Pseudomonadota</taxon>
        <taxon>Betaproteobacteria</taxon>
        <taxon>Burkholderiales</taxon>
        <taxon>Sphaerotilaceae</taxon>
        <taxon>Pseudaquabacterium</taxon>
    </lineage>
</organism>
<evidence type="ECO:0000313" key="1">
    <source>
        <dbReference type="EMBL" id="MEK8053056.1"/>
    </source>
</evidence>
<gene>
    <name evidence="1" type="ORF">AACH10_22575</name>
</gene>
<dbReference type="EMBL" id="JBBUTH010000010">
    <property type="protein sequence ID" value="MEK8053056.1"/>
    <property type="molecule type" value="Genomic_DNA"/>
</dbReference>
<proteinExistence type="predicted"/>
<comment type="caution">
    <text evidence="1">The sequence shown here is derived from an EMBL/GenBank/DDBJ whole genome shotgun (WGS) entry which is preliminary data.</text>
</comment>
<sequence length="184" mass="20268">MTPTPVQACAVPADSAIARLLPGAFFHDAWQVAVDHPERTAIEHLMTTLAATPRWVDVAMRLRNRVVVCFGLKNLGDLGLRPTHGQQPLSQHPGDRVGIFTLRSRSDDEVLVEDDDKHLHVVLSVRRLPADATQPARIVLTTVVHLHNLLGRLYMLPVAPMHRLIAPAVLARVNAPPPGHQARH</sequence>
<reference evidence="1 2" key="1">
    <citation type="submission" date="2024-04" db="EMBL/GenBank/DDBJ databases">
        <title>Novel species of the genus Ideonella isolated from streams.</title>
        <authorList>
            <person name="Lu H."/>
        </authorList>
    </citation>
    <scope>NUCLEOTIDE SEQUENCE [LARGE SCALE GENOMIC DNA]</scope>
    <source>
        <strain evidence="1 2">DXS22W</strain>
    </source>
</reference>
<keyword evidence="2" id="KW-1185">Reference proteome</keyword>
<dbReference type="Proteomes" id="UP001365405">
    <property type="component" value="Unassembled WGS sequence"/>
</dbReference>
<protein>
    <submittedName>
        <fullName evidence="1">DUF2867 domain-containing protein</fullName>
    </submittedName>
</protein>
<dbReference type="InterPro" id="IPR021295">
    <property type="entry name" value="DUF2867"/>
</dbReference>
<dbReference type="RefSeq" id="WP_341412789.1">
    <property type="nucleotide sequence ID" value="NZ_JBBUTH010000010.1"/>
</dbReference>
<evidence type="ECO:0000313" key="2">
    <source>
        <dbReference type="Proteomes" id="UP001365405"/>
    </source>
</evidence>
<dbReference type="Pfam" id="PF11066">
    <property type="entry name" value="DUF2867"/>
    <property type="match status" value="1"/>
</dbReference>
<accession>A0ABU9CQ88</accession>
<name>A0ABU9CQ88_9BURK</name>